<dbReference type="OrthoDB" id="5552562at2759"/>
<evidence type="ECO:0000313" key="2">
    <source>
        <dbReference type="EMBL" id="MBW0482072.1"/>
    </source>
</evidence>
<accession>A0A9Q3CG72</accession>
<evidence type="ECO:0008006" key="4">
    <source>
        <dbReference type="Google" id="ProtNLM"/>
    </source>
</evidence>
<dbReference type="Gene3D" id="2.40.70.10">
    <property type="entry name" value="Acid Proteases"/>
    <property type="match status" value="1"/>
</dbReference>
<keyword evidence="3" id="KW-1185">Reference proteome</keyword>
<dbReference type="Proteomes" id="UP000765509">
    <property type="component" value="Unassembled WGS sequence"/>
</dbReference>
<protein>
    <recommendedName>
        <fullName evidence="4">DUF4939 domain-containing protein</fullName>
    </recommendedName>
</protein>
<reference evidence="2" key="1">
    <citation type="submission" date="2021-03" db="EMBL/GenBank/DDBJ databases">
        <title>Draft genome sequence of rust myrtle Austropuccinia psidii MF-1, a brazilian biotype.</title>
        <authorList>
            <person name="Quecine M.C."/>
            <person name="Pachon D.M.R."/>
            <person name="Bonatelli M.L."/>
            <person name="Correr F.H."/>
            <person name="Franceschini L.M."/>
            <person name="Leite T.F."/>
            <person name="Margarido G.R.A."/>
            <person name="Almeida C.A."/>
            <person name="Ferrarezi J.A."/>
            <person name="Labate C.A."/>
        </authorList>
    </citation>
    <scope>NUCLEOTIDE SEQUENCE</scope>
    <source>
        <strain evidence="2">MF-1</strain>
    </source>
</reference>
<feature type="compositionally biased region" description="Acidic residues" evidence="1">
    <location>
        <begin position="88"/>
        <end position="103"/>
    </location>
</feature>
<dbReference type="EMBL" id="AVOT02006641">
    <property type="protein sequence ID" value="MBW0482072.1"/>
    <property type="molecule type" value="Genomic_DNA"/>
</dbReference>
<dbReference type="AlphaFoldDB" id="A0A9Q3CG72"/>
<evidence type="ECO:0000313" key="3">
    <source>
        <dbReference type="Proteomes" id="UP000765509"/>
    </source>
</evidence>
<gene>
    <name evidence="2" type="ORF">O181_021787</name>
</gene>
<organism evidence="2 3">
    <name type="scientific">Austropuccinia psidii MF-1</name>
    <dbReference type="NCBI Taxonomy" id="1389203"/>
    <lineage>
        <taxon>Eukaryota</taxon>
        <taxon>Fungi</taxon>
        <taxon>Dikarya</taxon>
        <taxon>Basidiomycota</taxon>
        <taxon>Pucciniomycotina</taxon>
        <taxon>Pucciniomycetes</taxon>
        <taxon>Pucciniales</taxon>
        <taxon>Sphaerophragmiaceae</taxon>
        <taxon>Austropuccinia</taxon>
    </lineage>
</organism>
<dbReference type="InterPro" id="IPR021109">
    <property type="entry name" value="Peptidase_aspartic_dom_sf"/>
</dbReference>
<evidence type="ECO:0000256" key="1">
    <source>
        <dbReference type="SAM" id="MobiDB-lite"/>
    </source>
</evidence>
<proteinExistence type="predicted"/>
<feature type="region of interest" description="Disordered" evidence="1">
    <location>
        <begin position="1"/>
        <end position="122"/>
    </location>
</feature>
<comment type="caution">
    <text evidence="2">The sequence shown here is derived from an EMBL/GenBank/DDBJ whole genome shotgun (WGS) entry which is preliminary data.</text>
</comment>
<feature type="compositionally biased region" description="Polar residues" evidence="1">
    <location>
        <begin position="31"/>
        <end position="40"/>
    </location>
</feature>
<name>A0A9Q3CG72_9BASI</name>
<sequence length="331" mass="37142">MQVKHSLPAKNTRSQRHQAVLTPTARAPLDHTTSVHQLSENLDRGPPMEGAEPFRRAGVKSRRSRSFSVLLDGYPRIPQGPISSTGEAEGEEEEESEESEVADALEGAPEVSEAPNLSHSNQPLFSLAEPNFLKIMEQMTQLMGQLAQAVAPRDTLKAPEFKNPSMKAPDSFYGTKAHKLRGFIQSCQLIFHIDPANFFSYRKKVLYATFFLMSRAGKWIEPYLSNISNEDPTYLLNNWKLFETHFEWDFFIIDSPKGEDLILGYDFLYHFNPIIDWNNGLITYYSSHKDSSGITSSTSNDFATSLNSVALVGELKTPSLPPSVNIPSIKR</sequence>